<gene>
    <name evidence="2" type="ORF">ALMA_0013</name>
</gene>
<sequence length="383" mass="42703">MYEGQGIAMQLDERASRYGVTFLDDTTDETYFTGMRGVHALLDAFTTDGWFEPAGPEDETGTDFAGMKSAPEPVVAENGGKLHYVHIRAKNPSPETPAMVMLTGFTEMAEHMREMAYYFWQAGYSIYILEHRGHGRSPRDVEDLGLIWIDDFRRYVADVEKLIRTVVRPASTDVSAGATSAPVHVYAHSMGGGVALALAEHLAEHSAERALVDAYVLTAPMVAPRSTLSDGLTRLIANLGAFFASKKRIFIQKNQTEFNRVFDENYARGLNHGRALWLHEQRCAVETNQMYAASYGWMKAAGKLTDYILQNAGKITVPVLLFQAPNDAWVSVEKQNELAERAGAPVRKVVLEHSRHEMEAEQTQTVHEMMDTALEFLLGKPEK</sequence>
<dbReference type="SUPFAM" id="SSF53474">
    <property type="entry name" value="alpha/beta-Hydrolases"/>
    <property type="match status" value="1"/>
</dbReference>
<proteinExistence type="predicted"/>
<evidence type="ECO:0000313" key="2">
    <source>
        <dbReference type="EMBL" id="OZG54688.1"/>
    </source>
</evidence>
<evidence type="ECO:0000259" key="1">
    <source>
        <dbReference type="Pfam" id="PF12146"/>
    </source>
</evidence>
<dbReference type="InterPro" id="IPR022742">
    <property type="entry name" value="Hydrolase_4"/>
</dbReference>
<feature type="domain" description="Serine aminopeptidase S33" evidence="1">
    <location>
        <begin position="98"/>
        <end position="362"/>
    </location>
</feature>
<dbReference type="AlphaFoldDB" id="A0A261F6H5"/>
<accession>A0A261F6H5</accession>
<dbReference type="Proteomes" id="UP000243657">
    <property type="component" value="Unassembled WGS sequence"/>
</dbReference>
<reference evidence="2 3" key="1">
    <citation type="journal article" date="2017" name="BMC Genomics">
        <title>Comparative genomic and phylogenomic analyses of the Bifidobacteriaceae family.</title>
        <authorList>
            <person name="Lugli G.A."/>
            <person name="Milani C."/>
            <person name="Turroni F."/>
            <person name="Duranti S."/>
            <person name="Mancabelli L."/>
            <person name="Mangifesta M."/>
            <person name="Ferrario C."/>
            <person name="Modesto M."/>
            <person name="Mattarelli P."/>
            <person name="Jiri K."/>
            <person name="van Sinderen D."/>
            <person name="Ventura M."/>
        </authorList>
    </citation>
    <scope>NUCLEOTIDE SEQUENCE [LARGE SCALE GENOMIC DNA]</scope>
    <source>
        <strain evidence="2 3">DSM 24762</strain>
    </source>
</reference>
<dbReference type="Gene3D" id="3.40.50.1820">
    <property type="entry name" value="alpha/beta hydrolase"/>
    <property type="match status" value="1"/>
</dbReference>
<dbReference type="InterPro" id="IPR029058">
    <property type="entry name" value="AB_hydrolase_fold"/>
</dbReference>
<keyword evidence="3" id="KW-1185">Reference proteome</keyword>
<name>A0A261F6H5_9BIFI</name>
<dbReference type="PANTHER" id="PTHR11614">
    <property type="entry name" value="PHOSPHOLIPASE-RELATED"/>
    <property type="match status" value="1"/>
</dbReference>
<comment type="caution">
    <text evidence="2">The sequence shown here is derived from an EMBL/GenBank/DDBJ whole genome shotgun (WGS) entry which is preliminary data.</text>
</comment>
<evidence type="ECO:0000313" key="3">
    <source>
        <dbReference type="Proteomes" id="UP000243657"/>
    </source>
</evidence>
<organism evidence="2 3">
    <name type="scientific">Alloscardovia macacae</name>
    <dbReference type="NCBI Taxonomy" id="1160091"/>
    <lineage>
        <taxon>Bacteria</taxon>
        <taxon>Bacillati</taxon>
        <taxon>Actinomycetota</taxon>
        <taxon>Actinomycetes</taxon>
        <taxon>Bifidobacteriales</taxon>
        <taxon>Bifidobacteriaceae</taxon>
        <taxon>Alloscardovia</taxon>
    </lineage>
</organism>
<protein>
    <submittedName>
        <fullName evidence="2">Lysophospholipase</fullName>
    </submittedName>
</protein>
<dbReference type="InterPro" id="IPR051044">
    <property type="entry name" value="MAG_DAG_Lipase"/>
</dbReference>
<dbReference type="EMBL" id="MWWT01000001">
    <property type="protein sequence ID" value="OZG54688.1"/>
    <property type="molecule type" value="Genomic_DNA"/>
</dbReference>
<dbReference type="Pfam" id="PF12146">
    <property type="entry name" value="Hydrolase_4"/>
    <property type="match status" value="1"/>
</dbReference>